<protein>
    <submittedName>
        <fullName evidence="2">Putative salivary kunitz domain protein</fullName>
    </submittedName>
</protein>
<name>A0A4D5RSJ3_IXOSC</name>
<dbReference type="VEuPathDB" id="VectorBase:ISCW004635"/>
<feature type="chain" id="PRO_5020035883" evidence="1">
    <location>
        <begin position="29"/>
        <end position="94"/>
    </location>
</feature>
<accession>A0A4D5RSJ3</accession>
<evidence type="ECO:0000256" key="1">
    <source>
        <dbReference type="SAM" id="SignalP"/>
    </source>
</evidence>
<feature type="signal peptide" evidence="1">
    <location>
        <begin position="1"/>
        <end position="28"/>
    </location>
</feature>
<dbReference type="AlphaFoldDB" id="A0A4D5RSJ3"/>
<reference evidence="2" key="1">
    <citation type="submission" date="2019-04" db="EMBL/GenBank/DDBJ databases">
        <title>An insight into the mialome of Ixodes scapularis.</title>
        <authorList>
            <person name="Ribeiro J.M."/>
            <person name="Mather T.N."/>
            <person name="Karim S."/>
        </authorList>
    </citation>
    <scope>NUCLEOTIDE SEQUENCE</scope>
</reference>
<organism evidence="2">
    <name type="scientific">Ixodes scapularis</name>
    <name type="common">Black-legged tick</name>
    <name type="synonym">Deer tick</name>
    <dbReference type="NCBI Taxonomy" id="6945"/>
    <lineage>
        <taxon>Eukaryota</taxon>
        <taxon>Metazoa</taxon>
        <taxon>Ecdysozoa</taxon>
        <taxon>Arthropoda</taxon>
        <taxon>Chelicerata</taxon>
        <taxon>Arachnida</taxon>
        <taxon>Acari</taxon>
        <taxon>Parasitiformes</taxon>
        <taxon>Ixodida</taxon>
        <taxon>Ixodoidea</taxon>
        <taxon>Ixodidae</taxon>
        <taxon>Ixodinae</taxon>
        <taxon>Ixodes</taxon>
    </lineage>
</organism>
<sequence length="94" mass="9578">MAANFLGSSKAMLLLVLCFAVVCHTVNAGAQHVCPYPQACSSPGAPDPPHTVTATARFDPTTGECVTIPSVTGPPDCQKFASPAAFQAACVVSE</sequence>
<evidence type="ECO:0000313" key="2">
    <source>
        <dbReference type="EMBL" id="MOY40025.1"/>
    </source>
</evidence>
<dbReference type="EMBL" id="GHJT01006054">
    <property type="protein sequence ID" value="MOY40025.1"/>
    <property type="molecule type" value="Transcribed_RNA"/>
</dbReference>
<dbReference type="VEuPathDB" id="VectorBase:ISCI004635"/>
<keyword evidence="1" id="KW-0732">Signal</keyword>
<dbReference type="VEuPathDB" id="VectorBase:ISCP_018742"/>
<proteinExistence type="predicted"/>